<proteinExistence type="predicted"/>
<organism evidence="3">
    <name type="scientific">uncultured Desulfovibrio sp</name>
    <dbReference type="NCBI Taxonomy" id="167968"/>
    <lineage>
        <taxon>Bacteria</taxon>
        <taxon>Pseudomonadati</taxon>
        <taxon>Thermodesulfobacteriota</taxon>
        <taxon>Desulfovibrionia</taxon>
        <taxon>Desulfovibrionales</taxon>
        <taxon>Desulfovibrionaceae</taxon>
        <taxon>Desulfovibrio</taxon>
        <taxon>environmental samples</taxon>
    </lineage>
</organism>
<dbReference type="PANTHER" id="PTHR46623">
    <property type="entry name" value="CARBOXYMETHYLENEBUTENOLIDASE-RELATED"/>
    <property type="match status" value="1"/>
</dbReference>
<dbReference type="EMBL" id="FLUP01000001">
    <property type="protein sequence ID" value="SBW06635.1"/>
    <property type="molecule type" value="Genomic_DNA"/>
</dbReference>
<feature type="signal peptide" evidence="1">
    <location>
        <begin position="1"/>
        <end position="24"/>
    </location>
</feature>
<reference evidence="3" key="1">
    <citation type="submission" date="2016-04" db="EMBL/GenBank/DDBJ databases">
        <authorList>
            <person name="Evans L.H."/>
            <person name="Alamgir A."/>
            <person name="Owens N."/>
            <person name="Weber N.D."/>
            <person name="Virtaneva K."/>
            <person name="Barbian K."/>
            <person name="Babar A."/>
            <person name="Rosenke K."/>
        </authorList>
    </citation>
    <scope>NUCLEOTIDE SEQUENCE</scope>
    <source>
        <strain evidence="3">92-2</strain>
    </source>
</reference>
<gene>
    <name evidence="3" type="ORF">KM92DES2_12216</name>
</gene>
<dbReference type="Pfam" id="PF01738">
    <property type="entry name" value="DLH"/>
    <property type="match status" value="1"/>
</dbReference>
<keyword evidence="3" id="KW-0378">Hydrolase</keyword>
<dbReference type="InterPro" id="IPR002925">
    <property type="entry name" value="Dienelactn_hydro"/>
</dbReference>
<protein>
    <submittedName>
        <fullName evidence="3">Dienelactone hydrolase-like enzyme</fullName>
    </submittedName>
</protein>
<dbReference type="SUPFAM" id="SSF53474">
    <property type="entry name" value="alpha/beta-Hydrolases"/>
    <property type="match status" value="1"/>
</dbReference>
<evidence type="ECO:0000259" key="2">
    <source>
        <dbReference type="Pfam" id="PF01738"/>
    </source>
</evidence>
<dbReference type="InterPro" id="IPR029058">
    <property type="entry name" value="AB_hydrolase_fold"/>
</dbReference>
<dbReference type="PANTHER" id="PTHR46623:SF6">
    <property type="entry name" value="ALPHA_BETA-HYDROLASES SUPERFAMILY PROTEIN"/>
    <property type="match status" value="1"/>
</dbReference>
<dbReference type="AlphaFoldDB" id="A0A212K559"/>
<accession>A0A212K559</accession>
<keyword evidence="1" id="KW-0732">Signal</keyword>
<dbReference type="Gene3D" id="3.40.50.1820">
    <property type="entry name" value="alpha/beta hydrolase"/>
    <property type="match status" value="1"/>
</dbReference>
<feature type="domain" description="Dienelactone hydrolase" evidence="2">
    <location>
        <begin position="45"/>
        <end position="247"/>
    </location>
</feature>
<dbReference type="RefSeq" id="WP_227119445.1">
    <property type="nucleotide sequence ID" value="NZ_LT598928.1"/>
</dbReference>
<feature type="chain" id="PRO_5012194348" evidence="1">
    <location>
        <begin position="25"/>
        <end position="255"/>
    </location>
</feature>
<sequence>MRSAKIFCWCFLFVFFGGFGRALAGDIQVHEGTQTTSQGPVVVKAFLAAGQAPHPAIIVLHGSQGLDKFRAFYERNATQFARAGFDAYVLDYYNEQDVACSKTVETRRANFSKRIGAWSQMVGDVVTGVLAQEQKARPVGIVGFSQGGYLGTSVASKDTRIAALVVYYGGIPALRRPDGKHPITHMPPLLELHGDADTVVPMERGKELVELTRSLGQTAEMVIYPGAGHGFNRSAATDAEQRALEFFQRVLMDKR</sequence>
<evidence type="ECO:0000256" key="1">
    <source>
        <dbReference type="SAM" id="SignalP"/>
    </source>
</evidence>
<dbReference type="GO" id="GO:0016787">
    <property type="term" value="F:hydrolase activity"/>
    <property type="evidence" value="ECO:0007669"/>
    <property type="project" value="UniProtKB-KW"/>
</dbReference>
<name>A0A212K559_9BACT</name>
<evidence type="ECO:0000313" key="3">
    <source>
        <dbReference type="EMBL" id="SBW06635.1"/>
    </source>
</evidence>
<dbReference type="InterPro" id="IPR051049">
    <property type="entry name" value="Dienelactone_hydrolase-like"/>
</dbReference>